<reference evidence="24" key="1">
    <citation type="journal article" date="2019" name="Mol. Biol. Evol.">
        <title>Blast fungal genomes show frequent chromosomal changes, gene gains and losses, and effector gene turnover.</title>
        <authorList>
            <person name="Gomez Luciano L.B."/>
            <person name="Jason Tsai I."/>
            <person name="Chuma I."/>
            <person name="Tosa Y."/>
            <person name="Chen Y.H."/>
            <person name="Li J.Y."/>
            <person name="Li M.Y."/>
            <person name="Jade Lu M.Y."/>
            <person name="Nakayashiki H."/>
            <person name="Li W.H."/>
        </authorList>
    </citation>
    <scope>NUCLEOTIDE SEQUENCE</scope>
    <source>
        <strain evidence="24">NI907</strain>
    </source>
</reference>
<feature type="region of interest" description="Disordered" evidence="21">
    <location>
        <begin position="1"/>
        <end position="28"/>
    </location>
</feature>
<keyword evidence="14" id="KW-0233">DNA recombination</keyword>
<dbReference type="GO" id="GO:0006303">
    <property type="term" value="P:double-strand break repair via nonhomologous end joining"/>
    <property type="evidence" value="ECO:0007669"/>
    <property type="project" value="InterPro"/>
</dbReference>
<dbReference type="SMART" id="SM00513">
    <property type="entry name" value="SAP"/>
    <property type="match status" value="1"/>
</dbReference>
<name>A0A6P8B9R8_PYRGI</name>
<dbReference type="CDD" id="cd01458">
    <property type="entry name" value="vWA_ku"/>
    <property type="match status" value="1"/>
</dbReference>
<feature type="region of interest" description="Disordered" evidence="21">
    <location>
        <begin position="557"/>
        <end position="581"/>
    </location>
</feature>
<dbReference type="Proteomes" id="UP000515153">
    <property type="component" value="Unplaced"/>
</dbReference>
<dbReference type="GO" id="GO:0005524">
    <property type="term" value="F:ATP binding"/>
    <property type="evidence" value="ECO:0007669"/>
    <property type="project" value="UniProtKB-KW"/>
</dbReference>
<dbReference type="Gene3D" id="1.10.1600.10">
    <property type="match status" value="1"/>
</dbReference>
<dbReference type="PANTHER" id="PTHR12604">
    <property type="entry name" value="KU AUTOANTIGEN DNA HELICASE"/>
    <property type="match status" value="1"/>
</dbReference>
<dbReference type="OrthoDB" id="3249161at2759"/>
<dbReference type="CDD" id="cd00788">
    <property type="entry name" value="KU70"/>
    <property type="match status" value="1"/>
</dbReference>
<evidence type="ECO:0000256" key="6">
    <source>
        <dbReference type="ARBA" id="ARBA00022454"/>
    </source>
</evidence>
<accession>A0A6P8B9R8</accession>
<keyword evidence="6" id="KW-0158">Chromosome</keyword>
<evidence type="ECO:0000256" key="10">
    <source>
        <dbReference type="ARBA" id="ARBA00022806"/>
    </source>
</evidence>
<sequence>MAADKYRQDAEDDVEADEEMDESDYKTQKDAILFAIDVSKSMLEDPEHSSSKKADNDSPLTAALKCANQIMQQRIIASPKDMMGILLFNTERTKLRDVSSGGSYPHCYLYLDLDIPEAEDVKMLRSLVEEGEDPDGALVPSEEPATMANVLFCANQTFTTKAPNFGSRRLFIITDNDDPHSGDKAARASAAVRAKDLYDLGVIIELFPISKGDRKFDLAKFYDDIIYRDPTAEADEIKHAKSGEGLNLLSSLISNINSKQTPKRAYFSHLPFEVAPGLTISVKGYIPLHVQKPARTTWVHTAGEKAELALPETTKMEVSDSSRTVEKSELKKAYKFGGDYIHLTPEETAQLKDWGGHVLRIIGFKPQSMIPKWASIKKSTYIFPAEEDHVGSTRVFSALWKKLLKDDKVGLAWFVARVNANPVLVAIIPSKRPSDEESGTKFLPAGLWLYTLPFADDLRETDKRDMIKAPEELTAKMRKVVGNLHLPKGTYDPARYPNPALQWHYKILQALALDEEVPEQGDDPTLPKFKAIAKRVGGAIAEINEDLEDAARVAQGQRALKREHDADEEDEKKPAKKSRIAVATSAKSGAATSDSQLKAAHQQDNLGKMTVADLKAILTSKGISPVGKKAELVEKLEQWIEGNL</sequence>
<evidence type="ECO:0000256" key="8">
    <source>
        <dbReference type="ARBA" id="ARBA00022763"/>
    </source>
</evidence>
<dbReference type="PANTHER" id="PTHR12604:SF2">
    <property type="entry name" value="X-RAY REPAIR CROSS-COMPLEMENTING PROTEIN 6"/>
    <property type="match status" value="1"/>
</dbReference>
<keyword evidence="11" id="KW-0067">ATP-binding</keyword>
<dbReference type="InterPro" id="IPR003034">
    <property type="entry name" value="SAP_dom"/>
</dbReference>
<dbReference type="KEGG" id="pgri:PgNI_03990"/>
<dbReference type="Pfam" id="PF02735">
    <property type="entry name" value="Ku"/>
    <property type="match status" value="1"/>
</dbReference>
<dbReference type="Pfam" id="PF03731">
    <property type="entry name" value="Ku_N"/>
    <property type="match status" value="1"/>
</dbReference>
<evidence type="ECO:0000256" key="2">
    <source>
        <dbReference type="ARBA" id="ARBA00004574"/>
    </source>
</evidence>
<dbReference type="SUPFAM" id="SSF68906">
    <property type="entry name" value="SAP domain"/>
    <property type="match status" value="1"/>
</dbReference>
<feature type="active site" description="Schiff-base intermediate with DNA; for 5'-deoxyribose-5-phosphate lyase activity" evidence="20">
    <location>
        <position position="26"/>
    </location>
</feature>
<dbReference type="InterPro" id="IPR005161">
    <property type="entry name" value="Ku_N"/>
</dbReference>
<evidence type="ECO:0000256" key="4">
    <source>
        <dbReference type="ARBA" id="ARBA00012551"/>
    </source>
</evidence>
<evidence type="ECO:0000256" key="19">
    <source>
        <dbReference type="ARBA" id="ARBA00047995"/>
    </source>
</evidence>
<reference evidence="24" key="2">
    <citation type="submission" date="2019-10" db="EMBL/GenBank/DDBJ databases">
        <authorList>
            <consortium name="NCBI Genome Project"/>
        </authorList>
    </citation>
    <scope>NUCLEOTIDE SEQUENCE</scope>
    <source>
        <strain evidence="24">NI907</strain>
    </source>
</reference>
<keyword evidence="23" id="KW-1185">Reference proteome</keyword>
<comment type="similarity">
    <text evidence="3">Belongs to the ku70 family.</text>
</comment>
<dbReference type="InterPro" id="IPR027388">
    <property type="entry name" value="Ku70_bridge/pillars_dom_sf"/>
</dbReference>
<keyword evidence="10" id="KW-0347">Helicase</keyword>
<evidence type="ECO:0000259" key="22">
    <source>
        <dbReference type="PROSITE" id="PS50800"/>
    </source>
</evidence>
<dbReference type="GO" id="GO:0006310">
    <property type="term" value="P:DNA recombination"/>
    <property type="evidence" value="ECO:0007669"/>
    <property type="project" value="UniProtKB-KW"/>
</dbReference>
<evidence type="ECO:0000256" key="12">
    <source>
        <dbReference type="ARBA" id="ARBA00022895"/>
    </source>
</evidence>
<dbReference type="RefSeq" id="XP_030983769.1">
    <property type="nucleotide sequence ID" value="XM_031124042.1"/>
</dbReference>
<evidence type="ECO:0000256" key="17">
    <source>
        <dbReference type="ARBA" id="ARBA00024890"/>
    </source>
</evidence>
<dbReference type="NCBIfam" id="TIGR00578">
    <property type="entry name" value="ku70"/>
    <property type="match status" value="1"/>
</dbReference>
<dbReference type="InterPro" id="IPR006165">
    <property type="entry name" value="Ku70"/>
</dbReference>
<dbReference type="InterPro" id="IPR036465">
    <property type="entry name" value="vWFA_dom_sf"/>
</dbReference>
<dbReference type="GO" id="GO:0000723">
    <property type="term" value="P:telomere maintenance"/>
    <property type="evidence" value="ECO:0007669"/>
    <property type="project" value="InterPro"/>
</dbReference>
<evidence type="ECO:0000256" key="1">
    <source>
        <dbReference type="ARBA" id="ARBA00004123"/>
    </source>
</evidence>
<evidence type="ECO:0000256" key="3">
    <source>
        <dbReference type="ARBA" id="ARBA00005240"/>
    </source>
</evidence>
<evidence type="ECO:0000256" key="14">
    <source>
        <dbReference type="ARBA" id="ARBA00023172"/>
    </source>
</evidence>
<evidence type="ECO:0000256" key="9">
    <source>
        <dbReference type="ARBA" id="ARBA00022801"/>
    </source>
</evidence>
<evidence type="ECO:0000313" key="24">
    <source>
        <dbReference type="RefSeq" id="XP_030983769.1"/>
    </source>
</evidence>
<comment type="catalytic activity">
    <reaction evidence="19">
        <text>ATP + H2O = ADP + phosphate + H(+)</text>
        <dbReference type="Rhea" id="RHEA:13065"/>
        <dbReference type="ChEBI" id="CHEBI:15377"/>
        <dbReference type="ChEBI" id="CHEBI:15378"/>
        <dbReference type="ChEBI" id="CHEBI:30616"/>
        <dbReference type="ChEBI" id="CHEBI:43474"/>
        <dbReference type="ChEBI" id="CHEBI:456216"/>
        <dbReference type="EC" id="3.6.4.12"/>
    </reaction>
</comment>
<feature type="domain" description="SAP" evidence="22">
    <location>
        <begin position="606"/>
        <end position="640"/>
    </location>
</feature>
<evidence type="ECO:0000256" key="21">
    <source>
        <dbReference type="SAM" id="MobiDB-lite"/>
    </source>
</evidence>
<gene>
    <name evidence="24" type="ORF">PgNI_03990</name>
</gene>
<dbReference type="Gene3D" id="4.10.970.10">
    <property type="entry name" value="Ku70, bridge and pillars"/>
    <property type="match status" value="1"/>
</dbReference>
<dbReference type="GeneID" id="41958951"/>
<keyword evidence="13" id="KW-0238">DNA-binding</keyword>
<dbReference type="GO" id="GO:0003684">
    <property type="term" value="F:damaged DNA binding"/>
    <property type="evidence" value="ECO:0007669"/>
    <property type="project" value="InterPro"/>
</dbReference>
<keyword evidence="12" id="KW-0779">Telomere</keyword>
<evidence type="ECO:0000256" key="18">
    <source>
        <dbReference type="ARBA" id="ARBA00031811"/>
    </source>
</evidence>
<dbReference type="Gene3D" id="3.40.50.410">
    <property type="entry name" value="von Willebrand factor, type A domain"/>
    <property type="match status" value="1"/>
</dbReference>
<dbReference type="SUPFAM" id="SSF53300">
    <property type="entry name" value="vWA-like"/>
    <property type="match status" value="1"/>
</dbReference>
<dbReference type="Gene3D" id="2.40.290.10">
    <property type="match status" value="1"/>
</dbReference>
<dbReference type="InterPro" id="IPR016194">
    <property type="entry name" value="SPOC-like_C_dom_sf"/>
</dbReference>
<dbReference type="InterPro" id="IPR005160">
    <property type="entry name" value="Ku_C"/>
</dbReference>
<keyword evidence="7" id="KW-0547">Nucleotide-binding</keyword>
<evidence type="ECO:0000256" key="7">
    <source>
        <dbReference type="ARBA" id="ARBA00022741"/>
    </source>
</evidence>
<dbReference type="PROSITE" id="PS50800">
    <property type="entry name" value="SAP"/>
    <property type="match status" value="1"/>
</dbReference>
<dbReference type="GO" id="GO:0016787">
    <property type="term" value="F:hydrolase activity"/>
    <property type="evidence" value="ECO:0007669"/>
    <property type="project" value="UniProtKB-KW"/>
</dbReference>
<evidence type="ECO:0000256" key="20">
    <source>
        <dbReference type="PIRSR" id="PIRSR003033-1"/>
    </source>
</evidence>
<protein>
    <recommendedName>
        <fullName evidence="5">ATP-dependent DNA helicase II subunit 1</fullName>
        <ecNumber evidence="4">3.6.4.12</ecNumber>
    </recommendedName>
    <alternativeName>
        <fullName evidence="18">ATP-dependent DNA helicase II subunit Ku70</fullName>
    </alternativeName>
</protein>
<evidence type="ECO:0000256" key="16">
    <source>
        <dbReference type="ARBA" id="ARBA00023242"/>
    </source>
</evidence>
<comment type="subcellular location">
    <subcellularLocation>
        <location evidence="2">Chromosome</location>
        <location evidence="2">Telomere</location>
    </subcellularLocation>
    <subcellularLocation>
        <location evidence="1">Nucleus</location>
    </subcellularLocation>
</comment>
<dbReference type="InterPro" id="IPR047087">
    <property type="entry name" value="KU70_core_dom"/>
</dbReference>
<keyword evidence="16" id="KW-0539">Nucleus</keyword>
<dbReference type="Pfam" id="PF02037">
    <property type="entry name" value="SAP"/>
    <property type="match status" value="1"/>
</dbReference>
<dbReference type="GO" id="GO:0003678">
    <property type="term" value="F:DNA helicase activity"/>
    <property type="evidence" value="ECO:0007669"/>
    <property type="project" value="UniProtKB-EC"/>
</dbReference>
<feature type="compositionally biased region" description="Acidic residues" evidence="21">
    <location>
        <begin position="10"/>
        <end position="22"/>
    </location>
</feature>
<evidence type="ECO:0000256" key="11">
    <source>
        <dbReference type="ARBA" id="ARBA00022840"/>
    </source>
</evidence>
<dbReference type="InterPro" id="IPR006164">
    <property type="entry name" value="DNA_bd_Ku70/Ku80"/>
</dbReference>
<dbReference type="InterPro" id="IPR036361">
    <property type="entry name" value="SAP_dom_sf"/>
</dbReference>
<proteinExistence type="inferred from homology"/>
<dbReference type="EC" id="3.6.4.12" evidence="4"/>
<dbReference type="GO" id="GO:0000781">
    <property type="term" value="C:chromosome, telomeric region"/>
    <property type="evidence" value="ECO:0007669"/>
    <property type="project" value="UniProtKB-SubCell"/>
</dbReference>
<evidence type="ECO:0000256" key="5">
    <source>
        <dbReference type="ARBA" id="ARBA00021796"/>
    </source>
</evidence>
<dbReference type="AlphaFoldDB" id="A0A6P8B9R8"/>
<dbReference type="Gene3D" id="1.10.720.30">
    <property type="entry name" value="SAP domain"/>
    <property type="match status" value="1"/>
</dbReference>
<evidence type="ECO:0000313" key="23">
    <source>
        <dbReference type="Proteomes" id="UP000515153"/>
    </source>
</evidence>
<organism evidence="23 24">
    <name type="scientific">Pyricularia grisea</name>
    <name type="common">Crabgrass-specific blast fungus</name>
    <name type="synonym">Magnaporthe grisea</name>
    <dbReference type="NCBI Taxonomy" id="148305"/>
    <lineage>
        <taxon>Eukaryota</taxon>
        <taxon>Fungi</taxon>
        <taxon>Dikarya</taxon>
        <taxon>Ascomycota</taxon>
        <taxon>Pezizomycotina</taxon>
        <taxon>Sordariomycetes</taxon>
        <taxon>Sordariomycetidae</taxon>
        <taxon>Magnaporthales</taxon>
        <taxon>Pyriculariaceae</taxon>
        <taxon>Pyricularia</taxon>
    </lineage>
</organism>
<dbReference type="FunFam" id="3.40.50.410:FF:000071">
    <property type="entry name" value="ATP-dependent DNA helicase II subunit 1"/>
    <property type="match status" value="1"/>
</dbReference>
<dbReference type="SUPFAM" id="SSF100939">
    <property type="entry name" value="SPOC domain-like"/>
    <property type="match status" value="1"/>
</dbReference>
<evidence type="ECO:0000256" key="13">
    <source>
        <dbReference type="ARBA" id="ARBA00023125"/>
    </source>
</evidence>
<dbReference type="PIRSF" id="PIRSF003033">
    <property type="entry name" value="Ku70"/>
    <property type="match status" value="1"/>
</dbReference>
<dbReference type="SMART" id="SM00559">
    <property type="entry name" value="Ku78"/>
    <property type="match status" value="1"/>
</dbReference>
<dbReference type="GO" id="GO:0042162">
    <property type="term" value="F:telomeric DNA binding"/>
    <property type="evidence" value="ECO:0007669"/>
    <property type="project" value="InterPro"/>
</dbReference>
<evidence type="ECO:0000256" key="15">
    <source>
        <dbReference type="ARBA" id="ARBA00023204"/>
    </source>
</evidence>
<reference evidence="24" key="3">
    <citation type="submission" date="2025-08" db="UniProtKB">
        <authorList>
            <consortium name="RefSeq"/>
        </authorList>
    </citation>
    <scope>IDENTIFICATION</scope>
    <source>
        <strain evidence="24">NI907</strain>
    </source>
</reference>
<keyword evidence="15" id="KW-0234">DNA repair</keyword>
<keyword evidence="8" id="KW-0227">DNA damage</keyword>
<dbReference type="GO" id="GO:0003690">
    <property type="term" value="F:double-stranded DNA binding"/>
    <property type="evidence" value="ECO:0007669"/>
    <property type="project" value="TreeGrafter"/>
</dbReference>
<dbReference type="Pfam" id="PF03730">
    <property type="entry name" value="Ku_C"/>
    <property type="match status" value="1"/>
</dbReference>
<dbReference type="GO" id="GO:0043564">
    <property type="term" value="C:Ku70:Ku80 complex"/>
    <property type="evidence" value="ECO:0007669"/>
    <property type="project" value="InterPro"/>
</dbReference>
<keyword evidence="9" id="KW-0378">Hydrolase</keyword>
<comment type="function">
    <text evidence="17">Single-stranded DNA-dependent ATP-dependent helicase. Involved in non-homologous end joining (NHEJ) DNA double strand break repair. DNA-binding is sequence-independent but has a high affinity to nicks in double-stranded DNA and to the ends of duplex DNA. Binds to naturally occurring chromosomal ends, and therefore provides chromosomal end protection. Required also for telomere recombination to repair telomeric ends in the absence of telomerase. KU70, of the KU70/KU80 heterodimer, binds to the stem loop of TLC1, the RNA component of telomerase. Involved in telomere maintenance. Interacts with telomeric repeats and subtelomeric sequences thereby controlling telomere length and protecting against subtelomeric rearrangement. Maintains telomeric chromatin, which is involved in silencing the expression of genes located at the telomere. Required for mating-type switching.</text>
</comment>